<feature type="transmembrane region" description="Helical" evidence="2">
    <location>
        <begin position="64"/>
        <end position="81"/>
    </location>
</feature>
<evidence type="ECO:0000313" key="5">
    <source>
        <dbReference type="Proteomes" id="UP000494245"/>
    </source>
</evidence>
<dbReference type="RefSeq" id="WP_235957047.1">
    <property type="nucleotide sequence ID" value="NZ_BLTE01000027.1"/>
</dbReference>
<dbReference type="Proteomes" id="UP000494245">
    <property type="component" value="Unassembled WGS sequence"/>
</dbReference>
<feature type="transmembrane region" description="Helical" evidence="2">
    <location>
        <begin position="37"/>
        <end position="57"/>
    </location>
</feature>
<evidence type="ECO:0000313" key="4">
    <source>
        <dbReference type="EMBL" id="GFK95972.1"/>
    </source>
</evidence>
<evidence type="ECO:0000256" key="2">
    <source>
        <dbReference type="SAM" id="Phobius"/>
    </source>
</evidence>
<keyword evidence="2" id="KW-0472">Membrane</keyword>
<comment type="caution">
    <text evidence="4">The sequence shown here is derived from an EMBL/GenBank/DDBJ whole genome shotgun (WGS) entry which is preliminary data.</text>
</comment>
<keyword evidence="2" id="KW-0812">Transmembrane</keyword>
<gene>
    <name evidence="4" type="ORF">NNJEOMEG_03845</name>
</gene>
<reference evidence="4 5" key="2">
    <citation type="submission" date="2020-05" db="EMBL/GenBank/DDBJ databases">
        <title>Draft genome sequence of Desulfovibrio sp. strainFSS-1.</title>
        <authorList>
            <person name="Shimoshige H."/>
            <person name="Kobayashi H."/>
            <person name="Maekawa T."/>
        </authorList>
    </citation>
    <scope>NUCLEOTIDE SEQUENCE [LARGE SCALE GENOMIC DNA]</scope>
    <source>
        <strain evidence="4 5">SIID29052-01</strain>
    </source>
</reference>
<evidence type="ECO:0000256" key="1">
    <source>
        <dbReference type="SAM" id="MobiDB-lite"/>
    </source>
</evidence>
<evidence type="ECO:0000259" key="3">
    <source>
        <dbReference type="Pfam" id="PF13387"/>
    </source>
</evidence>
<proteinExistence type="predicted"/>
<feature type="region of interest" description="Disordered" evidence="1">
    <location>
        <begin position="313"/>
        <end position="335"/>
    </location>
</feature>
<dbReference type="InterPro" id="IPR025178">
    <property type="entry name" value="Lnb_N"/>
</dbReference>
<protein>
    <recommendedName>
        <fullName evidence="3">Lnb N-terminal periplasmic domain-containing protein</fullName>
    </recommendedName>
</protein>
<reference evidence="4 5" key="1">
    <citation type="submission" date="2020-04" db="EMBL/GenBank/DDBJ databases">
        <authorList>
            <consortium name="Desulfovibrio sp. FSS-1 genome sequencing consortium"/>
            <person name="Shimoshige H."/>
            <person name="Kobayashi H."/>
            <person name="Maekawa T."/>
        </authorList>
    </citation>
    <scope>NUCLEOTIDE SEQUENCE [LARGE SCALE GENOMIC DNA]</scope>
    <source>
        <strain evidence="4 5">SIID29052-01</strain>
    </source>
</reference>
<dbReference type="EMBL" id="BLTE01000027">
    <property type="protein sequence ID" value="GFK95972.1"/>
    <property type="molecule type" value="Genomic_DNA"/>
</dbReference>
<keyword evidence="5" id="KW-1185">Reference proteome</keyword>
<sequence length="335" mass="37899">MRRTLPIVLKLCAALAVTLATLWAALAAYWSDVESAAGRTLLAMAVVAGTGLCFALIRRRGRALAAWLCGFALFAAWWSAIAPSNQRDWQPDVAVLPYAQVQGDLVTVRNIRNVAYRTETDYQPRYHDKTFDLKKLEGVDLIAVYWMGDAIAHVMVSFVFQGQDALCFSIETRKEKGEGYSALKGFFKQYELTYVAAEERDLIRLRTDHRVPPEDVYLFRTRMPEANARKLFLEYVKKINSLYETPEYYNTLTTNCTTNVVRHVRAFEGRLRYSWKILFSGYAPQYVYELGGLEDSLPFEELKAKSYVNPKARAAGDAPDFSARIRSGLPGMPGP</sequence>
<dbReference type="AlphaFoldDB" id="A0A6V8LU23"/>
<name>A0A6V8LU23_9BACT</name>
<dbReference type="Pfam" id="PF13387">
    <property type="entry name" value="Lnb_N"/>
    <property type="match status" value="1"/>
</dbReference>
<feature type="domain" description="Lnb N-terminal periplasmic" evidence="3">
    <location>
        <begin position="122"/>
        <end position="274"/>
    </location>
</feature>
<organism evidence="4 5">
    <name type="scientific">Fundidesulfovibrio magnetotacticus</name>
    <dbReference type="NCBI Taxonomy" id="2730080"/>
    <lineage>
        <taxon>Bacteria</taxon>
        <taxon>Pseudomonadati</taxon>
        <taxon>Thermodesulfobacteriota</taxon>
        <taxon>Desulfovibrionia</taxon>
        <taxon>Desulfovibrionales</taxon>
        <taxon>Desulfovibrionaceae</taxon>
        <taxon>Fundidesulfovibrio</taxon>
    </lineage>
</organism>
<accession>A0A6V8LU23</accession>
<keyword evidence="2" id="KW-1133">Transmembrane helix</keyword>